<reference evidence="9 10" key="1">
    <citation type="submission" date="2016-12" db="EMBL/GenBank/DDBJ databases">
        <title>The new phylogeny of genus Mycobacterium.</title>
        <authorList>
            <person name="Tortoli E."/>
            <person name="Trovato A."/>
            <person name="Cirillo D.M."/>
        </authorList>
    </citation>
    <scope>NUCLEOTIDE SEQUENCE [LARGE SCALE GENOMIC DNA]</scope>
    <source>
        <strain evidence="9 10">DSM 44624</strain>
    </source>
</reference>
<keyword evidence="5 7" id="KW-1133">Transmembrane helix</keyword>
<protein>
    <submittedName>
        <fullName evidence="9">Type VII secretion integral membrane protein EccD</fullName>
    </submittedName>
</protein>
<dbReference type="InterPro" id="IPR044049">
    <property type="entry name" value="EccD_transm"/>
</dbReference>
<name>A0AA91M0S3_9MYCO</name>
<dbReference type="PIRSF" id="PIRSF017804">
    <property type="entry name" value="Secretion_EccD1"/>
    <property type="match status" value="1"/>
</dbReference>
<evidence type="ECO:0000256" key="6">
    <source>
        <dbReference type="ARBA" id="ARBA00023136"/>
    </source>
</evidence>
<evidence type="ECO:0000313" key="10">
    <source>
        <dbReference type="Proteomes" id="UP000192441"/>
    </source>
</evidence>
<keyword evidence="4 7" id="KW-0812">Transmembrane</keyword>
<gene>
    <name evidence="9" type="ORF">BST20_04175</name>
</gene>
<comment type="caution">
    <text evidence="9">The sequence shown here is derived from an EMBL/GenBank/DDBJ whole genome shotgun (WGS) entry which is preliminary data.</text>
</comment>
<feature type="transmembrane region" description="Helical" evidence="7">
    <location>
        <begin position="121"/>
        <end position="139"/>
    </location>
</feature>
<dbReference type="Pfam" id="PF19053">
    <property type="entry name" value="EccD"/>
    <property type="match status" value="1"/>
</dbReference>
<evidence type="ECO:0000256" key="7">
    <source>
        <dbReference type="SAM" id="Phobius"/>
    </source>
</evidence>
<keyword evidence="3" id="KW-1003">Cell membrane</keyword>
<dbReference type="Proteomes" id="UP000192441">
    <property type="component" value="Unassembled WGS sequence"/>
</dbReference>
<feature type="domain" description="EccD-like transmembrane" evidence="8">
    <location>
        <begin position="124"/>
        <end position="444"/>
    </location>
</feature>
<comment type="similarity">
    <text evidence="2">Belongs to the EccD/Snm4 family.</text>
</comment>
<feature type="transmembrane region" description="Helical" evidence="7">
    <location>
        <begin position="232"/>
        <end position="253"/>
    </location>
</feature>
<organism evidence="9 10">
    <name type="scientific">Mycobacterium branderi</name>
    <dbReference type="NCBI Taxonomy" id="43348"/>
    <lineage>
        <taxon>Bacteria</taxon>
        <taxon>Bacillati</taxon>
        <taxon>Actinomycetota</taxon>
        <taxon>Actinomycetes</taxon>
        <taxon>Mycobacteriales</taxon>
        <taxon>Mycobacteriaceae</taxon>
        <taxon>Mycobacterium</taxon>
    </lineage>
</organism>
<feature type="transmembrane region" description="Helical" evidence="7">
    <location>
        <begin position="363"/>
        <end position="382"/>
    </location>
</feature>
<feature type="transmembrane region" description="Helical" evidence="7">
    <location>
        <begin position="151"/>
        <end position="170"/>
    </location>
</feature>
<evidence type="ECO:0000259" key="8">
    <source>
        <dbReference type="Pfam" id="PF19053"/>
    </source>
</evidence>
<keyword evidence="6 7" id="KW-0472">Membrane</keyword>
<accession>A0AA91M0S3</accession>
<sequence length="447" mass="44205">MPSVQEADLRRVSIHTDEVRVDLALPAAVPIATLIPAIVDILPAGHALGDGPTRYQLSCPGEVPLDASTTLAQQGIRDGAVLILSCSSTDISAPQFDDAAEAVSASLATAARASSGHGPRITGALAGFCLASIGAALLTRQSLCDNGSRQAGAAIAAVAGGIALAAATLTQRGFRDSTIAQALALLAIGFAAVAGLLAVPGGPGAPNALLAATTAGVTAVVVVRLTGCDTPLFTAAAGFALLSAIAALAATVTNVPLPAIGAVCVVVSLALIAVSPLISILLTGLSPRLADDMLPDTLPAKAIRADTWLTGLIGAFSTTAACGAVTVANCAPGVIGVVFAAVTGAVLLAQARSHRDMPKVLTLVTNGTATLSAALVAGAIAFRPPVAWLAAATAMLTAAAFIAPTVRLSPVAQRGFELLERLALAALVPLGCWLCGLYGAARGLTLS</sequence>
<dbReference type="AlphaFoldDB" id="A0AA91M0S3"/>
<feature type="transmembrane region" description="Helical" evidence="7">
    <location>
        <begin position="182"/>
        <end position="202"/>
    </location>
</feature>
<proteinExistence type="inferred from homology"/>
<evidence type="ECO:0000313" key="9">
    <source>
        <dbReference type="EMBL" id="ORA41312.1"/>
    </source>
</evidence>
<evidence type="ECO:0000256" key="5">
    <source>
        <dbReference type="ARBA" id="ARBA00022989"/>
    </source>
</evidence>
<evidence type="ECO:0000256" key="3">
    <source>
        <dbReference type="ARBA" id="ARBA00022475"/>
    </source>
</evidence>
<evidence type="ECO:0000256" key="1">
    <source>
        <dbReference type="ARBA" id="ARBA00004651"/>
    </source>
</evidence>
<dbReference type="EMBL" id="MVHM01000001">
    <property type="protein sequence ID" value="ORA41312.1"/>
    <property type="molecule type" value="Genomic_DNA"/>
</dbReference>
<comment type="subcellular location">
    <subcellularLocation>
        <location evidence="1">Cell membrane</location>
        <topology evidence="1">Multi-pass membrane protein</topology>
    </subcellularLocation>
</comment>
<feature type="transmembrane region" description="Helical" evidence="7">
    <location>
        <begin position="333"/>
        <end position="351"/>
    </location>
</feature>
<feature type="transmembrane region" description="Helical" evidence="7">
    <location>
        <begin position="388"/>
        <end position="406"/>
    </location>
</feature>
<dbReference type="Pfam" id="PF08817">
    <property type="entry name" value="YukD"/>
    <property type="match status" value="1"/>
</dbReference>
<dbReference type="InterPro" id="IPR006707">
    <property type="entry name" value="T7SS_EccD"/>
</dbReference>
<feature type="transmembrane region" description="Helical" evidence="7">
    <location>
        <begin position="418"/>
        <end position="441"/>
    </location>
</feature>
<dbReference type="NCBIfam" id="TIGR03920">
    <property type="entry name" value="T7SS_EccD"/>
    <property type="match status" value="1"/>
</dbReference>
<evidence type="ECO:0000256" key="4">
    <source>
        <dbReference type="ARBA" id="ARBA00022692"/>
    </source>
</evidence>
<feature type="transmembrane region" description="Helical" evidence="7">
    <location>
        <begin position="259"/>
        <end position="286"/>
    </location>
</feature>
<dbReference type="GO" id="GO:0005886">
    <property type="term" value="C:plasma membrane"/>
    <property type="evidence" value="ECO:0007669"/>
    <property type="project" value="UniProtKB-SubCell"/>
</dbReference>
<dbReference type="Gene3D" id="3.10.20.90">
    <property type="entry name" value="Phosphatidylinositol 3-kinase Catalytic Subunit, Chain A, domain 1"/>
    <property type="match status" value="1"/>
</dbReference>
<evidence type="ECO:0000256" key="2">
    <source>
        <dbReference type="ARBA" id="ARBA00006162"/>
    </source>
</evidence>
<feature type="transmembrane region" description="Helical" evidence="7">
    <location>
        <begin position="208"/>
        <end position="225"/>
    </location>
</feature>
<dbReference type="InterPro" id="IPR024962">
    <property type="entry name" value="YukD-like"/>
</dbReference>